<dbReference type="InterPro" id="IPR039683">
    <property type="entry name" value="Lsm12-like"/>
</dbReference>
<reference evidence="2 3" key="1">
    <citation type="journal article" date="2021" name="Sci. Rep.">
        <title>Genome sequencing of the multicellular alga Astrephomene provides insights into convergent evolution of germ-soma differentiation.</title>
        <authorList>
            <person name="Yamashita S."/>
            <person name="Yamamoto K."/>
            <person name="Matsuzaki R."/>
            <person name="Suzuki S."/>
            <person name="Yamaguchi H."/>
            <person name="Hirooka S."/>
            <person name="Minakuchi Y."/>
            <person name="Miyagishima S."/>
            <person name="Kawachi M."/>
            <person name="Toyoda A."/>
            <person name="Nozaki H."/>
        </authorList>
    </citation>
    <scope>NUCLEOTIDE SEQUENCE [LARGE SCALE GENOMIC DNA]</scope>
    <source>
        <strain evidence="2 3">NIES-4017</strain>
    </source>
</reference>
<evidence type="ECO:0000313" key="2">
    <source>
        <dbReference type="EMBL" id="GFR41703.1"/>
    </source>
</evidence>
<feature type="domain" description="AD" evidence="1">
    <location>
        <begin position="91"/>
        <end position="186"/>
    </location>
</feature>
<dbReference type="Proteomes" id="UP001054857">
    <property type="component" value="Unassembled WGS sequence"/>
</dbReference>
<dbReference type="InterPro" id="IPR047574">
    <property type="entry name" value="AD"/>
</dbReference>
<dbReference type="InterPro" id="IPR019181">
    <property type="entry name" value="LSM12_ABD"/>
</dbReference>
<dbReference type="SMART" id="SM00995">
    <property type="entry name" value="AD"/>
    <property type="match status" value="1"/>
</dbReference>
<dbReference type="EMBL" id="BMAR01000002">
    <property type="protein sequence ID" value="GFR41703.1"/>
    <property type="molecule type" value="Genomic_DNA"/>
</dbReference>
<organism evidence="2 3">
    <name type="scientific">Astrephomene gubernaculifera</name>
    <dbReference type="NCBI Taxonomy" id="47775"/>
    <lineage>
        <taxon>Eukaryota</taxon>
        <taxon>Viridiplantae</taxon>
        <taxon>Chlorophyta</taxon>
        <taxon>core chlorophytes</taxon>
        <taxon>Chlorophyceae</taxon>
        <taxon>CS clade</taxon>
        <taxon>Chlamydomonadales</taxon>
        <taxon>Astrephomenaceae</taxon>
        <taxon>Astrephomene</taxon>
    </lineage>
</organism>
<protein>
    <recommendedName>
        <fullName evidence="1">AD domain-containing protein</fullName>
    </recommendedName>
</protein>
<evidence type="ECO:0000259" key="1">
    <source>
        <dbReference type="PROSITE" id="PS52001"/>
    </source>
</evidence>
<sequence length="187" mass="20731">MTTVAPAAAGATSSKDGANSWIVGNNVVFRTQTGEDISGCVFAFDRQSNLLVIKENGSHSGVSNLRMIKASAVREVVSSVQPERPFNLELPHVDLERCRKREEKALQQAELESARVGHGVTKEAQAIFDALVKTMPCVWRNKVIVVLDSVYVEEPYTPDNCRADPEHSATRERVKMVLRLERERLGL</sequence>
<accession>A0AAD3HIA7</accession>
<proteinExistence type="predicted"/>
<dbReference type="AlphaFoldDB" id="A0AAD3HIA7"/>
<dbReference type="InterPro" id="IPR048478">
    <property type="entry name" value="LSM12_LSM"/>
</dbReference>
<dbReference type="Pfam" id="PF09793">
    <property type="entry name" value="AD"/>
    <property type="match status" value="1"/>
</dbReference>
<dbReference type="PANTHER" id="PTHR13542">
    <property type="entry name" value="LSM12 HOMOLOG"/>
    <property type="match status" value="1"/>
</dbReference>
<dbReference type="Pfam" id="PF21166">
    <property type="entry name" value="LSM12_LSM"/>
    <property type="match status" value="1"/>
</dbReference>
<gene>
    <name evidence="2" type="ORF">Agub_g2452</name>
</gene>
<keyword evidence="3" id="KW-1185">Reference proteome</keyword>
<comment type="caution">
    <text evidence="2">The sequence shown here is derived from an EMBL/GenBank/DDBJ whole genome shotgun (WGS) entry which is preliminary data.</text>
</comment>
<evidence type="ECO:0000313" key="3">
    <source>
        <dbReference type="Proteomes" id="UP001054857"/>
    </source>
</evidence>
<name>A0AAD3HIA7_9CHLO</name>
<dbReference type="PROSITE" id="PS52001">
    <property type="entry name" value="AD"/>
    <property type="match status" value="1"/>
</dbReference>